<dbReference type="PANTHER" id="PTHR14102">
    <property type="entry name" value="PAR-6-RELATED"/>
    <property type="match status" value="1"/>
</dbReference>
<name>A0A0R3S100_9BILA</name>
<evidence type="ECO:0000313" key="3">
    <source>
        <dbReference type="Proteomes" id="UP000050640"/>
    </source>
</evidence>
<keyword evidence="3" id="KW-1185">Reference proteome</keyword>
<evidence type="ECO:0000259" key="2">
    <source>
        <dbReference type="PROSITE" id="PS50106"/>
    </source>
</evidence>
<dbReference type="InterPro" id="IPR051741">
    <property type="entry name" value="PAR6_homolog"/>
</dbReference>
<protein>
    <submittedName>
        <fullName evidence="4">PDZ domain-containing protein</fullName>
    </submittedName>
</protein>
<feature type="domain" description="PDZ" evidence="2">
    <location>
        <begin position="445"/>
        <end position="511"/>
    </location>
</feature>
<feature type="compositionally biased region" description="Polar residues" evidence="1">
    <location>
        <begin position="233"/>
        <end position="243"/>
    </location>
</feature>
<dbReference type="WBParaSite" id="EEL_0000832101-mRNA-1">
    <property type="protein sequence ID" value="EEL_0000832101-mRNA-1"/>
    <property type="gene ID" value="EEL_0000832101"/>
</dbReference>
<accession>A0A0R3S100</accession>
<organism evidence="3 4">
    <name type="scientific">Elaeophora elaphi</name>
    <dbReference type="NCBI Taxonomy" id="1147741"/>
    <lineage>
        <taxon>Eukaryota</taxon>
        <taxon>Metazoa</taxon>
        <taxon>Ecdysozoa</taxon>
        <taxon>Nematoda</taxon>
        <taxon>Chromadorea</taxon>
        <taxon>Rhabditida</taxon>
        <taxon>Spirurina</taxon>
        <taxon>Spiruromorpha</taxon>
        <taxon>Filarioidea</taxon>
        <taxon>Onchocercidae</taxon>
        <taxon>Elaeophora</taxon>
    </lineage>
</organism>
<dbReference type="PANTHER" id="PTHR14102:SF14">
    <property type="entry name" value="PROTEIN CBG16414"/>
    <property type="match status" value="1"/>
</dbReference>
<evidence type="ECO:0000313" key="4">
    <source>
        <dbReference type="WBParaSite" id="EEL_0000832101-mRNA-1"/>
    </source>
</evidence>
<reference evidence="4" key="1">
    <citation type="submission" date="2017-02" db="UniProtKB">
        <authorList>
            <consortium name="WormBaseParasite"/>
        </authorList>
    </citation>
    <scope>IDENTIFICATION</scope>
</reference>
<evidence type="ECO:0000256" key="1">
    <source>
        <dbReference type="SAM" id="MobiDB-lite"/>
    </source>
</evidence>
<dbReference type="InterPro" id="IPR001478">
    <property type="entry name" value="PDZ"/>
</dbReference>
<dbReference type="AlphaFoldDB" id="A0A0R3S100"/>
<dbReference type="InterPro" id="IPR036034">
    <property type="entry name" value="PDZ_sf"/>
</dbReference>
<sequence>MNLDQSSSSVGQGDACHYDAQRFLEHQKVQWLDKIVMCFTRGGQLPPPPGDSDTDSGICADSDNQLSPRHPNAVFLDDKSKKLQRKFEIPAYREHLTPESAWRVRKNISYQRCLPEGQKTNSYNSQIPRNGKQHRVRFADQVSSTDGSLSSSSGWDNTDLAGVNNCVNNSSDCYLHRSTMGIATATSTMPNPDHVCPKVISDSNNGIINKLSGRQHADNIGYSNHRQPKRQHQISGSYEQDGTASGPLPQSPPGYSVAMTRLRRSDDQHLTHSNEPSCRIIRRFHSRSASLPRGMHRQSEALEIRCGSIDCCYPPQNYSSYTPENEVSINACLMRSVDNLSITERGHSSFTNGARLSSGRRLPELPIDYAAYDGAIQQATFGRQRRGRKAGANYRSQSVGRASRSFNSKMANCYTNSDYIPLLHRSHLPSVRAQLIALDHRGLRIVLIEKLQPGPFGFYIATGILNQKRGIFISRVSLPSLAPVLSVGDEIIYVEDELVKGEDLEYVQALIAGKSSVKIVLLPTVGPNAC</sequence>
<dbReference type="Proteomes" id="UP000050640">
    <property type="component" value="Unplaced"/>
</dbReference>
<proteinExistence type="predicted"/>
<dbReference type="SMART" id="SM00228">
    <property type="entry name" value="PDZ"/>
    <property type="match status" value="1"/>
</dbReference>
<feature type="region of interest" description="Disordered" evidence="1">
    <location>
        <begin position="43"/>
        <end position="64"/>
    </location>
</feature>
<feature type="region of interest" description="Disordered" evidence="1">
    <location>
        <begin position="217"/>
        <end position="255"/>
    </location>
</feature>
<dbReference type="GO" id="GO:0007098">
    <property type="term" value="P:centrosome cycle"/>
    <property type="evidence" value="ECO:0007669"/>
    <property type="project" value="TreeGrafter"/>
</dbReference>
<dbReference type="Gene3D" id="2.30.42.10">
    <property type="match status" value="1"/>
</dbReference>
<dbReference type="STRING" id="1147741.A0A0R3S100"/>
<dbReference type="SUPFAM" id="SSF50156">
    <property type="entry name" value="PDZ domain-like"/>
    <property type="match status" value="1"/>
</dbReference>
<dbReference type="PROSITE" id="PS50106">
    <property type="entry name" value="PDZ"/>
    <property type="match status" value="1"/>
</dbReference>